<dbReference type="KEGG" id="erz:ER308_11205"/>
<keyword evidence="1" id="KW-0285">Flavoprotein</keyword>
<evidence type="ECO:0000313" key="7">
    <source>
        <dbReference type="Proteomes" id="UP000291469"/>
    </source>
</evidence>
<sequence>MTAPVILAVDDDPTVRSAVEADLRDHYAEHYRVVGASSGDEALHALRRLRARDDPVALLLADQRMPGMTGVELLQHAVELYPDAKRALLTAYADTEAAIAAINDAGVDHYLLKPWHPPEERLYPVLDDLLETWRPPPLVADLRVIGHRWSPASHAVRQLLARNLVPYRWLDLEREPEATTLLELVGEDTAGLPVVVLGDGNAMSRPGLPELAQAVGLKVQAERATYDLVVIGAGPAGLAAGVYGASEGLSTLVVDQISAGGQAGTSSRIENYLGFPAGLSGADLTMRAHQQASRFGAEILTPVCAVRIDRVDPYRIVRLDDGSEVTASGVVVATGVSYRTLQVPGVEGLTGAGVYYAAGRSEALDHEGGEMFVIGGGNSAGQGAMFLTNHAAHVTLLVREPSLAGTMSRYLQEQLESADNLSIRYGTVVTEVKGSDHLEALVLAGGDGTTETVPADALFVFIGMAPRTDWVQPVVATDPAGFLLTGLEVGVRPQGWNVARQPLQLETSAPGVFAAGDVRAGSIKRVASAVGEGAMAVRFVHEHLANL</sequence>
<keyword evidence="7" id="KW-1185">Reference proteome</keyword>
<dbReference type="Proteomes" id="UP000291469">
    <property type="component" value="Chromosome"/>
</dbReference>
<dbReference type="SUPFAM" id="SSF51905">
    <property type="entry name" value="FAD/NAD(P)-binding domain"/>
    <property type="match status" value="1"/>
</dbReference>
<dbReference type="OrthoDB" id="109585at2"/>
<dbReference type="PRINTS" id="PR00469">
    <property type="entry name" value="PNDRDTASEII"/>
</dbReference>
<dbReference type="Gene3D" id="3.50.50.60">
    <property type="entry name" value="FAD/NAD(P)-binding domain"/>
    <property type="match status" value="2"/>
</dbReference>
<dbReference type="InterPro" id="IPR050097">
    <property type="entry name" value="Ferredoxin-NADP_redctase_2"/>
</dbReference>
<dbReference type="PRINTS" id="PR00368">
    <property type="entry name" value="FADPNR"/>
</dbReference>
<dbReference type="PANTHER" id="PTHR48105">
    <property type="entry name" value="THIOREDOXIN REDUCTASE 1-RELATED-RELATED"/>
    <property type="match status" value="1"/>
</dbReference>
<dbReference type="Pfam" id="PF00072">
    <property type="entry name" value="Response_reg"/>
    <property type="match status" value="1"/>
</dbReference>
<evidence type="ECO:0000259" key="5">
    <source>
        <dbReference type="PROSITE" id="PS50110"/>
    </source>
</evidence>
<evidence type="ECO:0000256" key="3">
    <source>
        <dbReference type="ARBA" id="ARBA00048132"/>
    </source>
</evidence>
<dbReference type="InterPro" id="IPR036188">
    <property type="entry name" value="FAD/NAD-bd_sf"/>
</dbReference>
<dbReference type="InterPro" id="IPR023753">
    <property type="entry name" value="FAD/NAD-binding_dom"/>
</dbReference>
<accession>A0A411YG61</accession>
<dbReference type="Pfam" id="PF07992">
    <property type="entry name" value="Pyr_redox_2"/>
    <property type="match status" value="1"/>
</dbReference>
<reference evidence="6 7" key="1">
    <citation type="submission" date="2019-01" db="EMBL/GenBank/DDBJ databases">
        <title>Egibacter rhizosphaerae EGI 80759T.</title>
        <authorList>
            <person name="Chen D.-D."/>
            <person name="Tian Y."/>
            <person name="Jiao J.-Y."/>
            <person name="Zhang X.-T."/>
            <person name="Zhang Y.-G."/>
            <person name="Zhang Y."/>
            <person name="Xiao M."/>
            <person name="Shu W.-S."/>
            <person name="Li W.-J."/>
        </authorList>
    </citation>
    <scope>NUCLEOTIDE SEQUENCE [LARGE SCALE GENOMIC DNA]</scope>
    <source>
        <strain evidence="6 7">EGI 80759</strain>
    </source>
</reference>
<dbReference type="Gene3D" id="3.40.30.10">
    <property type="entry name" value="Glutaredoxin"/>
    <property type="match status" value="1"/>
</dbReference>
<dbReference type="SMART" id="SM00448">
    <property type="entry name" value="REC"/>
    <property type="match status" value="1"/>
</dbReference>
<dbReference type="AlphaFoldDB" id="A0A411YG61"/>
<feature type="modified residue" description="4-aspartylphosphate" evidence="4">
    <location>
        <position position="62"/>
    </location>
</feature>
<proteinExistence type="predicted"/>
<feature type="domain" description="Response regulatory" evidence="5">
    <location>
        <begin position="5"/>
        <end position="128"/>
    </location>
</feature>
<organism evidence="6 7">
    <name type="scientific">Egibacter rhizosphaerae</name>
    <dbReference type="NCBI Taxonomy" id="1670831"/>
    <lineage>
        <taxon>Bacteria</taxon>
        <taxon>Bacillati</taxon>
        <taxon>Actinomycetota</taxon>
        <taxon>Nitriliruptoria</taxon>
        <taxon>Egibacterales</taxon>
        <taxon>Egibacteraceae</taxon>
        <taxon>Egibacter</taxon>
    </lineage>
</organism>
<dbReference type="GO" id="GO:0004791">
    <property type="term" value="F:thioredoxin-disulfide reductase (NADPH) activity"/>
    <property type="evidence" value="ECO:0007669"/>
    <property type="project" value="UniProtKB-EC"/>
</dbReference>
<dbReference type="EMBL" id="CP036402">
    <property type="protein sequence ID" value="QBI20072.1"/>
    <property type="molecule type" value="Genomic_DNA"/>
</dbReference>
<dbReference type="Gene3D" id="3.40.50.2300">
    <property type="match status" value="1"/>
</dbReference>
<evidence type="ECO:0000256" key="2">
    <source>
        <dbReference type="ARBA" id="ARBA00023002"/>
    </source>
</evidence>
<dbReference type="InterPro" id="IPR001789">
    <property type="entry name" value="Sig_transdc_resp-reg_receiver"/>
</dbReference>
<keyword evidence="4" id="KW-0597">Phosphoprotein</keyword>
<dbReference type="SUPFAM" id="SSF52172">
    <property type="entry name" value="CheY-like"/>
    <property type="match status" value="1"/>
</dbReference>
<dbReference type="RefSeq" id="WP_131155069.1">
    <property type="nucleotide sequence ID" value="NZ_CP036402.1"/>
</dbReference>
<name>A0A411YG61_9ACTN</name>
<evidence type="ECO:0000256" key="4">
    <source>
        <dbReference type="PROSITE-ProRule" id="PRU00169"/>
    </source>
</evidence>
<dbReference type="InterPro" id="IPR011006">
    <property type="entry name" value="CheY-like_superfamily"/>
</dbReference>
<dbReference type="GO" id="GO:0000160">
    <property type="term" value="P:phosphorelay signal transduction system"/>
    <property type="evidence" value="ECO:0007669"/>
    <property type="project" value="InterPro"/>
</dbReference>
<comment type="catalytic activity">
    <reaction evidence="3">
        <text>[thioredoxin]-dithiol + NADP(+) = [thioredoxin]-disulfide + NADPH + H(+)</text>
        <dbReference type="Rhea" id="RHEA:20345"/>
        <dbReference type="Rhea" id="RHEA-COMP:10698"/>
        <dbReference type="Rhea" id="RHEA-COMP:10700"/>
        <dbReference type="ChEBI" id="CHEBI:15378"/>
        <dbReference type="ChEBI" id="CHEBI:29950"/>
        <dbReference type="ChEBI" id="CHEBI:50058"/>
        <dbReference type="ChEBI" id="CHEBI:57783"/>
        <dbReference type="ChEBI" id="CHEBI:58349"/>
        <dbReference type="EC" id="1.8.1.9"/>
    </reaction>
</comment>
<gene>
    <name evidence="6" type="ORF">ER308_11205</name>
</gene>
<evidence type="ECO:0000256" key="1">
    <source>
        <dbReference type="ARBA" id="ARBA00022630"/>
    </source>
</evidence>
<keyword evidence="2" id="KW-0560">Oxidoreductase</keyword>
<protein>
    <submittedName>
        <fullName evidence="6">Response regulator</fullName>
    </submittedName>
</protein>
<evidence type="ECO:0000313" key="6">
    <source>
        <dbReference type="EMBL" id="QBI20072.1"/>
    </source>
</evidence>
<dbReference type="PROSITE" id="PS50110">
    <property type="entry name" value="RESPONSE_REGULATORY"/>
    <property type="match status" value="1"/>
</dbReference>